<dbReference type="Proteomes" id="UP000324629">
    <property type="component" value="Unassembled WGS sequence"/>
</dbReference>
<dbReference type="InterPro" id="IPR027417">
    <property type="entry name" value="P-loop_NTPase"/>
</dbReference>
<name>A0A5J4NZC4_9TREM</name>
<sequence>MIIALIGPSGCGKTTIGSALAELLHYPFIDADDYHCEGNRTKMARGSPLTDRDRIPWLSLIHLKLTEHPKAVLACSALKRIYRQILIKGLDPPCHSNEILFILLQAHTDILAQRVVQRQGHFMPVSLLQSQLQTLEPFDENEKGCIVDAQQSVAKILDDILRIATEVQ</sequence>
<evidence type="ECO:0000256" key="2">
    <source>
        <dbReference type="ARBA" id="ARBA00008420"/>
    </source>
</evidence>
<keyword evidence="3 8" id="KW-0808">Transferase</keyword>
<dbReference type="InterPro" id="IPR031322">
    <property type="entry name" value="Shikimate/glucono_kinase"/>
</dbReference>
<organism evidence="9 10">
    <name type="scientific">Paragonimus westermani</name>
    <dbReference type="NCBI Taxonomy" id="34504"/>
    <lineage>
        <taxon>Eukaryota</taxon>
        <taxon>Metazoa</taxon>
        <taxon>Spiralia</taxon>
        <taxon>Lophotrochozoa</taxon>
        <taxon>Platyhelminthes</taxon>
        <taxon>Trematoda</taxon>
        <taxon>Digenea</taxon>
        <taxon>Plagiorchiida</taxon>
        <taxon>Troglotremata</taxon>
        <taxon>Troglotrematidae</taxon>
        <taxon>Paragonimus</taxon>
    </lineage>
</organism>
<evidence type="ECO:0000256" key="8">
    <source>
        <dbReference type="RuleBase" id="RU363066"/>
    </source>
</evidence>
<dbReference type="Gene3D" id="3.40.50.300">
    <property type="entry name" value="P-loop containing nucleotide triphosphate hydrolases"/>
    <property type="match status" value="1"/>
</dbReference>
<keyword evidence="5 8" id="KW-0418">Kinase</keyword>
<dbReference type="UniPathway" id="UPA00792"/>
<comment type="catalytic activity">
    <reaction evidence="7 8">
        <text>D-gluconate + ATP = 6-phospho-D-gluconate + ADP + H(+)</text>
        <dbReference type="Rhea" id="RHEA:19433"/>
        <dbReference type="ChEBI" id="CHEBI:15378"/>
        <dbReference type="ChEBI" id="CHEBI:18391"/>
        <dbReference type="ChEBI" id="CHEBI:30616"/>
        <dbReference type="ChEBI" id="CHEBI:58759"/>
        <dbReference type="ChEBI" id="CHEBI:456216"/>
        <dbReference type="EC" id="2.7.1.12"/>
    </reaction>
</comment>
<protein>
    <recommendedName>
        <fullName evidence="8">Gluconokinase</fullName>
        <ecNumber evidence="8">2.7.1.12</ecNumber>
    </recommendedName>
</protein>
<proteinExistence type="inferred from homology"/>
<keyword evidence="4 8" id="KW-0547">Nucleotide-binding</keyword>
<evidence type="ECO:0000256" key="4">
    <source>
        <dbReference type="ARBA" id="ARBA00022741"/>
    </source>
</evidence>
<dbReference type="GO" id="GO:0005524">
    <property type="term" value="F:ATP binding"/>
    <property type="evidence" value="ECO:0007669"/>
    <property type="project" value="UniProtKB-KW"/>
</dbReference>
<dbReference type="CDD" id="cd02021">
    <property type="entry name" value="GntK"/>
    <property type="match status" value="1"/>
</dbReference>
<dbReference type="SUPFAM" id="SSF52540">
    <property type="entry name" value="P-loop containing nucleoside triphosphate hydrolases"/>
    <property type="match status" value="1"/>
</dbReference>
<dbReference type="EMBL" id="QNGE01000345">
    <property type="protein sequence ID" value="KAA3680811.1"/>
    <property type="molecule type" value="Genomic_DNA"/>
</dbReference>
<dbReference type="Pfam" id="PF01202">
    <property type="entry name" value="SKI"/>
    <property type="match status" value="1"/>
</dbReference>
<accession>A0A5J4NZC4</accession>
<evidence type="ECO:0000313" key="10">
    <source>
        <dbReference type="Proteomes" id="UP000324629"/>
    </source>
</evidence>
<comment type="similarity">
    <text evidence="2 8">Belongs to the gluconokinase GntK/GntV family.</text>
</comment>
<keyword evidence="6 8" id="KW-0067">ATP-binding</keyword>
<dbReference type="EC" id="2.7.1.12" evidence="8"/>
<comment type="caution">
    <text evidence="9">The sequence shown here is derived from an EMBL/GenBank/DDBJ whole genome shotgun (WGS) entry which is preliminary data.</text>
</comment>
<dbReference type="GO" id="GO:0005737">
    <property type="term" value="C:cytoplasm"/>
    <property type="evidence" value="ECO:0007669"/>
    <property type="project" value="TreeGrafter"/>
</dbReference>
<dbReference type="AlphaFoldDB" id="A0A5J4NZC4"/>
<evidence type="ECO:0000256" key="7">
    <source>
        <dbReference type="ARBA" id="ARBA00048090"/>
    </source>
</evidence>
<comment type="pathway">
    <text evidence="1 8">Carbohydrate acid metabolism; D-gluconate degradation.</text>
</comment>
<dbReference type="InterPro" id="IPR006001">
    <property type="entry name" value="Therm_gnt_kin"/>
</dbReference>
<evidence type="ECO:0000256" key="5">
    <source>
        <dbReference type="ARBA" id="ARBA00022777"/>
    </source>
</evidence>
<evidence type="ECO:0000256" key="3">
    <source>
        <dbReference type="ARBA" id="ARBA00022679"/>
    </source>
</evidence>
<dbReference type="PANTHER" id="PTHR43442:SF3">
    <property type="entry name" value="GLUCONOKINASE-RELATED"/>
    <property type="match status" value="1"/>
</dbReference>
<evidence type="ECO:0000313" key="9">
    <source>
        <dbReference type="EMBL" id="KAA3680811.1"/>
    </source>
</evidence>
<dbReference type="FunFam" id="3.40.50.300:FF:000522">
    <property type="entry name" value="Gluconokinase"/>
    <property type="match status" value="1"/>
</dbReference>
<dbReference type="GO" id="GO:0046316">
    <property type="term" value="F:gluconokinase activity"/>
    <property type="evidence" value="ECO:0007669"/>
    <property type="project" value="UniProtKB-EC"/>
</dbReference>
<reference evidence="9 10" key="1">
    <citation type="journal article" date="2019" name="Gigascience">
        <title>Whole-genome sequence of the oriental lung fluke Paragonimus westermani.</title>
        <authorList>
            <person name="Oey H."/>
            <person name="Zakrzewski M."/>
            <person name="Narain K."/>
            <person name="Devi K.R."/>
            <person name="Agatsuma T."/>
            <person name="Nawaratna S."/>
            <person name="Gobert G.N."/>
            <person name="Jones M.K."/>
            <person name="Ragan M.A."/>
            <person name="McManus D.P."/>
            <person name="Krause L."/>
        </authorList>
    </citation>
    <scope>NUCLEOTIDE SEQUENCE [LARGE SCALE GENOMIC DNA]</scope>
    <source>
        <strain evidence="9 10">IND2009</strain>
    </source>
</reference>
<keyword evidence="10" id="KW-1185">Reference proteome</keyword>
<gene>
    <name evidence="9" type="ORF">DEA37_0006839</name>
</gene>
<dbReference type="PANTHER" id="PTHR43442">
    <property type="entry name" value="GLUCONOKINASE-RELATED"/>
    <property type="match status" value="1"/>
</dbReference>
<evidence type="ECO:0000256" key="6">
    <source>
        <dbReference type="ARBA" id="ARBA00022840"/>
    </source>
</evidence>
<dbReference type="GO" id="GO:0005975">
    <property type="term" value="P:carbohydrate metabolic process"/>
    <property type="evidence" value="ECO:0007669"/>
    <property type="project" value="InterPro"/>
</dbReference>
<evidence type="ECO:0000256" key="1">
    <source>
        <dbReference type="ARBA" id="ARBA00004875"/>
    </source>
</evidence>
<dbReference type="NCBIfam" id="TIGR01313">
    <property type="entry name" value="therm_gnt_kin"/>
    <property type="match status" value="1"/>
</dbReference>